<dbReference type="GO" id="GO:0005886">
    <property type="term" value="C:plasma membrane"/>
    <property type="evidence" value="ECO:0007669"/>
    <property type="project" value="UniProtKB-SubCell"/>
</dbReference>
<dbReference type="PANTHER" id="PTHR35007:SF2">
    <property type="entry name" value="PILUS ASSEMBLE PROTEIN"/>
    <property type="match status" value="1"/>
</dbReference>
<keyword evidence="3 6" id="KW-0812">Transmembrane</keyword>
<dbReference type="Proteomes" id="UP000182427">
    <property type="component" value="Chromosome I"/>
</dbReference>
<dbReference type="Pfam" id="PF00482">
    <property type="entry name" value="T2SSF"/>
    <property type="match status" value="1"/>
</dbReference>
<evidence type="ECO:0000256" key="6">
    <source>
        <dbReference type="SAM" id="Phobius"/>
    </source>
</evidence>
<reference evidence="9" key="1">
    <citation type="submission" date="2016-10" db="EMBL/GenBank/DDBJ databases">
        <authorList>
            <person name="Varghese N."/>
            <person name="Submissions S."/>
        </authorList>
    </citation>
    <scope>NUCLEOTIDE SEQUENCE [LARGE SCALE GENOMIC DNA]</scope>
    <source>
        <strain evidence="9">GAS232</strain>
    </source>
</reference>
<feature type="transmembrane region" description="Helical" evidence="6">
    <location>
        <begin position="6"/>
        <end position="26"/>
    </location>
</feature>
<proteinExistence type="predicted"/>
<evidence type="ECO:0000256" key="5">
    <source>
        <dbReference type="ARBA" id="ARBA00023136"/>
    </source>
</evidence>
<feature type="transmembrane region" description="Helical" evidence="6">
    <location>
        <begin position="116"/>
        <end position="135"/>
    </location>
</feature>
<dbReference type="PANTHER" id="PTHR35007">
    <property type="entry name" value="INTEGRAL MEMBRANE PROTEIN-RELATED"/>
    <property type="match status" value="1"/>
</dbReference>
<evidence type="ECO:0000256" key="4">
    <source>
        <dbReference type="ARBA" id="ARBA00022989"/>
    </source>
</evidence>
<dbReference type="InterPro" id="IPR018076">
    <property type="entry name" value="T2SS_GspF_dom"/>
</dbReference>
<feature type="transmembrane region" description="Helical" evidence="6">
    <location>
        <begin position="265"/>
        <end position="287"/>
    </location>
</feature>
<dbReference type="RefSeq" id="WP_083346235.1">
    <property type="nucleotide sequence ID" value="NZ_LT629690.1"/>
</dbReference>
<dbReference type="EMBL" id="LT629690">
    <property type="protein sequence ID" value="SDF83483.1"/>
    <property type="molecule type" value="Genomic_DNA"/>
</dbReference>
<organism evidence="8 9">
    <name type="scientific">Terriglobus roseus</name>
    <dbReference type="NCBI Taxonomy" id="392734"/>
    <lineage>
        <taxon>Bacteria</taxon>
        <taxon>Pseudomonadati</taxon>
        <taxon>Acidobacteriota</taxon>
        <taxon>Terriglobia</taxon>
        <taxon>Terriglobales</taxon>
        <taxon>Acidobacteriaceae</taxon>
        <taxon>Terriglobus</taxon>
    </lineage>
</organism>
<gene>
    <name evidence="8" type="ORF">SAMN05444167_3444</name>
</gene>
<evidence type="ECO:0000259" key="7">
    <source>
        <dbReference type="Pfam" id="PF00482"/>
    </source>
</evidence>
<keyword evidence="4 6" id="KW-1133">Transmembrane helix</keyword>
<dbReference type="OrthoDB" id="9810662at2"/>
<keyword evidence="5 6" id="KW-0472">Membrane</keyword>
<name>A0A1G7PB20_9BACT</name>
<comment type="subcellular location">
    <subcellularLocation>
        <location evidence="1">Cell membrane</location>
        <topology evidence="1">Multi-pass membrane protein</topology>
    </subcellularLocation>
</comment>
<accession>A0A1G7PB20</accession>
<protein>
    <submittedName>
        <fullName evidence="8">Tight adherence protein C</fullName>
    </submittedName>
</protein>
<keyword evidence="2" id="KW-1003">Cell membrane</keyword>
<feature type="transmembrane region" description="Helical" evidence="6">
    <location>
        <begin position="93"/>
        <end position="110"/>
    </location>
</feature>
<evidence type="ECO:0000313" key="8">
    <source>
        <dbReference type="EMBL" id="SDF83483.1"/>
    </source>
</evidence>
<evidence type="ECO:0000256" key="3">
    <source>
        <dbReference type="ARBA" id="ARBA00022692"/>
    </source>
</evidence>
<evidence type="ECO:0000256" key="2">
    <source>
        <dbReference type="ARBA" id="ARBA00022475"/>
    </source>
</evidence>
<sequence>MSFLLIGSAGFMLFSVVLLLAMPMVWNESANSDRLRHLVQVKDVEVKPKSPRLREVLARWTAVLRPRAGTRQSEQAREKLEAAGLRTSLQRDTYALAQGIAPLAGLFLGTFVRSNMLLACVTLAAIGYLGPDIWLRRRIRLYKASLVRSLPDALDLLNICVEAGLGLDQAMVRVSDELALSHRELHGEFQRVLLEQRVGGVRMDAWKRFAERSDLEEVRSFVGMLIQSERFGTPIARALSRFADDLRMNRRQRAEEAAAKTRVKIVFPLVFFIFPCLFLVLLAPAIISLSGVFKDLQ</sequence>
<keyword evidence="9" id="KW-1185">Reference proteome</keyword>
<evidence type="ECO:0000313" key="9">
    <source>
        <dbReference type="Proteomes" id="UP000182427"/>
    </source>
</evidence>
<feature type="domain" description="Type II secretion system protein GspF" evidence="7">
    <location>
        <begin position="154"/>
        <end position="282"/>
    </location>
</feature>
<evidence type="ECO:0000256" key="1">
    <source>
        <dbReference type="ARBA" id="ARBA00004651"/>
    </source>
</evidence>
<dbReference type="AlphaFoldDB" id="A0A1G7PB20"/>